<organism evidence="2 3">
    <name type="scientific">Limnofasciculus baicalensis BBK-W-15</name>
    <dbReference type="NCBI Taxonomy" id="2699891"/>
    <lineage>
        <taxon>Bacteria</taxon>
        <taxon>Bacillati</taxon>
        <taxon>Cyanobacteriota</taxon>
        <taxon>Cyanophyceae</taxon>
        <taxon>Coleofasciculales</taxon>
        <taxon>Coleofasciculaceae</taxon>
        <taxon>Limnofasciculus</taxon>
        <taxon>Limnofasciculus baicalensis</taxon>
    </lineage>
</organism>
<accession>A0AAE3GRK6</accession>
<sequence>MKTKLPLLKGYLPIIISGIILGQGLIAPAFSVPLEWLDKWPNKINYPTPKNEKPERRKIIDKSCVTSIKNYRKNQNDLNGKNLDEIEWINCDPVHPDKVIKSHPDIAKISCCFPPCDIENEGSHIQPQTREEDSSKPDPYELMLLMTETNKNPVA</sequence>
<dbReference type="AlphaFoldDB" id="A0AAE3GRK6"/>
<keyword evidence="1" id="KW-1133">Transmembrane helix</keyword>
<dbReference type="EMBL" id="JAMZMM010000116">
    <property type="protein sequence ID" value="MCP2729440.1"/>
    <property type="molecule type" value="Genomic_DNA"/>
</dbReference>
<dbReference type="RefSeq" id="WP_254012226.1">
    <property type="nucleotide sequence ID" value="NZ_JAMZMM010000116.1"/>
</dbReference>
<keyword evidence="3" id="KW-1185">Reference proteome</keyword>
<proteinExistence type="predicted"/>
<name>A0AAE3GRK6_9CYAN</name>
<evidence type="ECO:0000313" key="3">
    <source>
        <dbReference type="Proteomes" id="UP001204953"/>
    </source>
</evidence>
<evidence type="ECO:0000256" key="1">
    <source>
        <dbReference type="SAM" id="Phobius"/>
    </source>
</evidence>
<comment type="caution">
    <text evidence="2">The sequence shown here is derived from an EMBL/GenBank/DDBJ whole genome shotgun (WGS) entry which is preliminary data.</text>
</comment>
<protein>
    <submittedName>
        <fullName evidence="2">Uncharacterized protein</fullName>
    </submittedName>
</protein>
<reference evidence="2" key="1">
    <citation type="submission" date="2022-06" db="EMBL/GenBank/DDBJ databases">
        <title>New cyanobacteria of genus Symplocastrum in benthos of Lake Baikal.</title>
        <authorList>
            <person name="Sorokovikova E."/>
            <person name="Tikhonova I."/>
            <person name="Krasnopeev A."/>
            <person name="Evseev P."/>
            <person name="Gladkikh A."/>
            <person name="Belykh O."/>
        </authorList>
    </citation>
    <scope>NUCLEOTIDE SEQUENCE</scope>
    <source>
        <strain evidence="2">BBK-W-15</strain>
    </source>
</reference>
<keyword evidence="1" id="KW-0812">Transmembrane</keyword>
<dbReference type="Proteomes" id="UP001204953">
    <property type="component" value="Unassembled WGS sequence"/>
</dbReference>
<evidence type="ECO:0000313" key="2">
    <source>
        <dbReference type="EMBL" id="MCP2729440.1"/>
    </source>
</evidence>
<feature type="transmembrane region" description="Helical" evidence="1">
    <location>
        <begin position="12"/>
        <end position="34"/>
    </location>
</feature>
<gene>
    <name evidence="2" type="ORF">NJ959_13355</name>
</gene>
<keyword evidence="1" id="KW-0472">Membrane</keyword>